<dbReference type="SUPFAM" id="SSF51556">
    <property type="entry name" value="Metallo-dependent hydrolases"/>
    <property type="match status" value="1"/>
</dbReference>
<protein>
    <submittedName>
        <fullName evidence="6">Phosphotriesterase</fullName>
    </submittedName>
</protein>
<organism evidence="6 7">
    <name type="scientific">Xanthocytophaga flava</name>
    <dbReference type="NCBI Taxonomy" id="3048013"/>
    <lineage>
        <taxon>Bacteria</taxon>
        <taxon>Pseudomonadati</taxon>
        <taxon>Bacteroidota</taxon>
        <taxon>Cytophagia</taxon>
        <taxon>Cytophagales</taxon>
        <taxon>Rhodocytophagaceae</taxon>
        <taxon>Xanthocytophaga</taxon>
    </lineage>
</organism>
<evidence type="ECO:0000256" key="2">
    <source>
        <dbReference type="ARBA" id="ARBA00022801"/>
    </source>
</evidence>
<dbReference type="InterPro" id="IPR001559">
    <property type="entry name" value="Phosphotriesterase"/>
</dbReference>
<feature type="binding site" evidence="4">
    <location>
        <position position="55"/>
    </location>
    <ligand>
        <name>Zn(2+)</name>
        <dbReference type="ChEBI" id="CHEBI:29105"/>
        <label>1</label>
    </ligand>
</feature>
<comment type="similarity">
    <text evidence="5">Belongs to the metallo-dependent hydrolases superfamily. Phosphotriesterase family.</text>
</comment>
<dbReference type="Gene3D" id="3.20.20.140">
    <property type="entry name" value="Metal-dependent hydrolases"/>
    <property type="match status" value="1"/>
</dbReference>
<name>A0AAE3U743_9BACT</name>
<comment type="cofactor">
    <cofactor evidence="4">
        <name>a divalent metal cation</name>
        <dbReference type="ChEBI" id="CHEBI:60240"/>
    </cofactor>
    <text evidence="4">Binds 2 divalent metal cations per subunit.</text>
</comment>
<evidence type="ECO:0000256" key="5">
    <source>
        <dbReference type="PROSITE-ProRule" id="PRU00679"/>
    </source>
</evidence>
<evidence type="ECO:0000256" key="3">
    <source>
        <dbReference type="PIRSR" id="PIRSR601559-50"/>
    </source>
</evidence>
<dbReference type="RefSeq" id="WP_313980572.1">
    <property type="nucleotide sequence ID" value="NZ_JASJOS010000006.1"/>
</dbReference>
<dbReference type="Proteomes" id="UP001241110">
    <property type="component" value="Unassembled WGS sequence"/>
</dbReference>
<feature type="binding site" description="via carbamate group" evidence="4">
    <location>
        <position position="173"/>
    </location>
    <ligand>
        <name>Zn(2+)</name>
        <dbReference type="ChEBI" id="CHEBI:29105"/>
        <label>1</label>
    </ligand>
</feature>
<dbReference type="Pfam" id="PF02126">
    <property type="entry name" value="PTE"/>
    <property type="match status" value="1"/>
</dbReference>
<comment type="caution">
    <text evidence="6">The sequence shown here is derived from an EMBL/GenBank/DDBJ whole genome shotgun (WGS) entry which is preliminary data.</text>
</comment>
<reference evidence="6" key="1">
    <citation type="submission" date="2023-05" db="EMBL/GenBank/DDBJ databases">
        <authorList>
            <person name="Zhang X."/>
        </authorList>
    </citation>
    <scope>NUCLEOTIDE SEQUENCE</scope>
    <source>
        <strain evidence="6">YF14B1</strain>
    </source>
</reference>
<feature type="binding site" evidence="4">
    <location>
        <position position="234"/>
    </location>
    <ligand>
        <name>Zn(2+)</name>
        <dbReference type="ChEBI" id="CHEBI:29105"/>
        <label>2</label>
    </ligand>
</feature>
<dbReference type="InterPro" id="IPR032466">
    <property type="entry name" value="Metal_Hydrolase"/>
</dbReference>
<evidence type="ECO:0000313" key="6">
    <source>
        <dbReference type="EMBL" id="MDJ1482011.1"/>
    </source>
</evidence>
<dbReference type="PANTHER" id="PTHR10819">
    <property type="entry name" value="PHOSPHOTRIESTERASE-RELATED"/>
    <property type="match status" value="1"/>
</dbReference>
<dbReference type="GO" id="GO:0008270">
    <property type="term" value="F:zinc ion binding"/>
    <property type="evidence" value="ECO:0007669"/>
    <property type="project" value="InterPro"/>
</dbReference>
<dbReference type="AlphaFoldDB" id="A0AAE3U743"/>
<feature type="modified residue" description="N6-carboxylysine" evidence="3 5">
    <location>
        <position position="173"/>
    </location>
</feature>
<dbReference type="PANTHER" id="PTHR10819:SF3">
    <property type="entry name" value="PHOSPHOTRIESTERASE-RELATED PROTEIN"/>
    <property type="match status" value="1"/>
</dbReference>
<gene>
    <name evidence="6" type="ORF">QNI16_16030</name>
</gene>
<proteinExistence type="inferred from homology"/>
<feature type="binding site" evidence="4">
    <location>
        <position position="288"/>
    </location>
    <ligand>
        <name>Zn(2+)</name>
        <dbReference type="ChEBI" id="CHEBI:29105"/>
        <label>1</label>
    </ligand>
</feature>
<keyword evidence="1 4" id="KW-0479">Metal-binding</keyword>
<dbReference type="PROSITE" id="PS51347">
    <property type="entry name" value="PHOSPHOTRIESTERASE_2"/>
    <property type="match status" value="1"/>
</dbReference>
<feature type="binding site" evidence="4">
    <location>
        <position position="206"/>
    </location>
    <ligand>
        <name>Zn(2+)</name>
        <dbReference type="ChEBI" id="CHEBI:29105"/>
        <label>2</label>
    </ligand>
</feature>
<feature type="binding site" description="via carbamate group" evidence="4">
    <location>
        <position position="173"/>
    </location>
    <ligand>
        <name>Zn(2+)</name>
        <dbReference type="ChEBI" id="CHEBI:29105"/>
        <label>2</label>
    </ligand>
</feature>
<sequence length="347" mass="38962">MKTVTRREFIRVSSGVLSGLLITPSTALSFQRIPPRIQCVTTSKEASFMGVSLIHEHILVDFIGADKYNPNRWYRDQVLKKVLPYLQEVKALGCQTIVDCTPAYLGRDPLLLKLVSQATGIQIITNTGYYGARQNKFLPAFAFTESADQLASRWVREFKRGIDDTGIKPGFIKIGVDPEPLSPIHQKLVQAAARTHLKTGMVIASHTGPAIPAFEQMEILRNEGVHPQAFIWVHAQSEPEKEKYVEAVNEGAWVSLDGLSDQNVDEYLQLLLFMKEKQLWHRTLVSHDAGWYHPGEPKGGEFRPFTTIHKKLLPLMAQNGFTQGEIDQLLKVNPANAFAIRVKPLVK</sequence>
<evidence type="ECO:0000313" key="7">
    <source>
        <dbReference type="Proteomes" id="UP001241110"/>
    </source>
</evidence>
<feature type="binding site" evidence="4">
    <location>
        <position position="57"/>
    </location>
    <ligand>
        <name>Zn(2+)</name>
        <dbReference type="ChEBI" id="CHEBI:29105"/>
        <label>1</label>
    </ligand>
</feature>
<evidence type="ECO:0000256" key="4">
    <source>
        <dbReference type="PIRSR" id="PIRSR601559-51"/>
    </source>
</evidence>
<dbReference type="EMBL" id="JASJOS010000006">
    <property type="protein sequence ID" value="MDJ1482011.1"/>
    <property type="molecule type" value="Genomic_DNA"/>
</dbReference>
<keyword evidence="2" id="KW-0378">Hydrolase</keyword>
<evidence type="ECO:0000256" key="1">
    <source>
        <dbReference type="ARBA" id="ARBA00022723"/>
    </source>
</evidence>
<dbReference type="GO" id="GO:0016787">
    <property type="term" value="F:hydrolase activity"/>
    <property type="evidence" value="ECO:0007669"/>
    <property type="project" value="UniProtKB-KW"/>
</dbReference>
<accession>A0AAE3U743</accession>